<dbReference type="AlphaFoldDB" id="A0AAE9ER30"/>
<reference evidence="3 4" key="1">
    <citation type="submission" date="2022-04" db="EMBL/GenBank/DDBJ databases">
        <title>Chromosome-level reference genomes for two strains of Caenorhabditis briggsae: an improved platform for comparative genomics.</title>
        <authorList>
            <person name="Stevens L."/>
            <person name="Andersen E."/>
        </authorList>
    </citation>
    <scope>NUCLEOTIDE SEQUENCE [LARGE SCALE GENOMIC DNA]</scope>
    <source>
        <strain evidence="3">VX34</strain>
        <tissue evidence="3">Whole-organism</tissue>
    </source>
</reference>
<dbReference type="Proteomes" id="UP000829354">
    <property type="component" value="Chromosome III"/>
</dbReference>
<sequence length="175" mass="20930">MKIRKHNNDMMHIKGRSLSTWDFLNKILISCRSAVRNVSGPVKCKYEKKAKRTEEVEIQMREMEAEMKKMKKELKERELEIKKEKCENQYRKISILKLEAKNAKMQLAEKNHSISQHNLLEKITNLSDQLKSEKEKNELMELKLEQNEENLKSETREKERGFEEKTSGRFDHHVK</sequence>
<evidence type="ECO:0000313" key="4">
    <source>
        <dbReference type="Proteomes" id="UP000829354"/>
    </source>
</evidence>
<feature type="coiled-coil region" evidence="1">
    <location>
        <begin position="46"/>
        <end position="92"/>
    </location>
</feature>
<name>A0AAE9ER30_CAEBR</name>
<protein>
    <submittedName>
        <fullName evidence="3">Uncharacterized protein</fullName>
    </submittedName>
</protein>
<proteinExistence type="predicted"/>
<organism evidence="3 4">
    <name type="scientific">Caenorhabditis briggsae</name>
    <dbReference type="NCBI Taxonomy" id="6238"/>
    <lineage>
        <taxon>Eukaryota</taxon>
        <taxon>Metazoa</taxon>
        <taxon>Ecdysozoa</taxon>
        <taxon>Nematoda</taxon>
        <taxon>Chromadorea</taxon>
        <taxon>Rhabditida</taxon>
        <taxon>Rhabditina</taxon>
        <taxon>Rhabditomorpha</taxon>
        <taxon>Rhabditoidea</taxon>
        <taxon>Rhabditidae</taxon>
        <taxon>Peloderinae</taxon>
        <taxon>Caenorhabditis</taxon>
    </lineage>
</organism>
<keyword evidence="1" id="KW-0175">Coiled coil</keyword>
<evidence type="ECO:0000256" key="2">
    <source>
        <dbReference type="SAM" id="MobiDB-lite"/>
    </source>
</evidence>
<dbReference type="EMBL" id="CP092622">
    <property type="protein sequence ID" value="UMM24760.1"/>
    <property type="molecule type" value="Genomic_DNA"/>
</dbReference>
<evidence type="ECO:0000256" key="1">
    <source>
        <dbReference type="SAM" id="Coils"/>
    </source>
</evidence>
<gene>
    <name evidence="3" type="ORF">L5515_004841</name>
</gene>
<evidence type="ECO:0000313" key="3">
    <source>
        <dbReference type="EMBL" id="UMM24760.1"/>
    </source>
</evidence>
<keyword evidence="4" id="KW-1185">Reference proteome</keyword>
<accession>A0AAE9ER30</accession>
<feature type="region of interest" description="Disordered" evidence="2">
    <location>
        <begin position="132"/>
        <end position="175"/>
    </location>
</feature>